<dbReference type="InterPro" id="IPR036291">
    <property type="entry name" value="NAD(P)-bd_dom_sf"/>
</dbReference>
<sequence>MTREDLQRRVRARRPVTLMAFDAGALVVAYAISVVLRYDEAATATVWAYAAAVTVGAVLLQWTIGLLRGSYLGRVGVATIEETMSLGLAAAGAGFIVFVANALTHPHWIARSIPPSATFLGLFMMLTARAAWRYYADQVQTVDDAAAKRAVVVGAGFTGTRLARSMLMSPEAGMVPVAFLDDDGWKRQRRHFGVPVMGRVRHLERVVEQTEADVVVVAIPSASKGLIKSLAEAANRVGVTLKVLPPFAETFASQADVRDVRDVNMCDILGRAAVETDLESIAHYVTGKRVLVTGAGGSIGSELCRQLDKFGPAELIMLDRDESALHSVQLSLRGQALLDSKEVVLNDIRDEAALREIFHDRRPEVVFHAAALKHLPMLEQYPHEAMKTNVLGTANVLQASAEVGVQHFVNISTDKAADPTSVLGYSKRVAERLTAAMAQQTDGSYLSVRFGNVLGSRGSVLHAFTAQIAAGGPVTVTHPDITRYFMTVEEAVQLVIQAGALGKDGEVLILDMGTPVKIDDVARQLIAQSGKKIEIVYTGLREGEKLHEQLFGGAEGDERSRHPMISHASVPALSPDVVRAYDVRVSCAGMLQAFEDWVRLPDPSDVAETTAGVKVRVGSFDPDLPAPRAR</sequence>
<keyword evidence="2" id="KW-0812">Transmembrane</keyword>
<dbReference type="EMBL" id="CP038436">
    <property type="protein sequence ID" value="QBX55844.1"/>
    <property type="molecule type" value="Genomic_DNA"/>
</dbReference>
<proteinExistence type="inferred from homology"/>
<evidence type="ECO:0000313" key="4">
    <source>
        <dbReference type="EMBL" id="QBX55844.1"/>
    </source>
</evidence>
<keyword evidence="2" id="KW-1133">Transmembrane helix</keyword>
<dbReference type="Gene3D" id="3.40.50.720">
    <property type="entry name" value="NAD(P)-binding Rossmann-like Domain"/>
    <property type="match status" value="2"/>
</dbReference>
<protein>
    <submittedName>
        <fullName evidence="4">Polysaccharide biosynthesis protein</fullName>
    </submittedName>
</protein>
<reference evidence="4 5" key="1">
    <citation type="submission" date="2019-03" db="EMBL/GenBank/DDBJ databases">
        <title>Three New Species of Nocardioides, Nocardioides euryhalodurans sp. nov., Nocardioides seonyuensis sp. nov. and Nocardioides eburneoflavus sp. nov. Iolated from Soil.</title>
        <authorList>
            <person name="Roh S.G."/>
            <person name="Lee C."/>
            <person name="Kim M.-K."/>
            <person name="Kim S.B."/>
        </authorList>
    </citation>
    <scope>NUCLEOTIDE SEQUENCE [LARGE SCALE GENOMIC DNA]</scope>
    <source>
        <strain evidence="4 5">MMS17-SY207-3</strain>
    </source>
</reference>
<dbReference type="AlphaFoldDB" id="A0A4P7IF01"/>
<dbReference type="CDD" id="cd05237">
    <property type="entry name" value="UDP_invert_4-6DH_SDR_e"/>
    <property type="match status" value="1"/>
</dbReference>
<dbReference type="OrthoDB" id="9803111at2"/>
<gene>
    <name evidence="4" type="ORF">EXE58_10490</name>
</gene>
<feature type="transmembrane region" description="Helical" evidence="2">
    <location>
        <begin position="16"/>
        <end position="38"/>
    </location>
</feature>
<dbReference type="PANTHER" id="PTHR43318:SF1">
    <property type="entry name" value="POLYSACCHARIDE BIOSYNTHESIS PROTEIN EPSC-RELATED"/>
    <property type="match status" value="1"/>
</dbReference>
<evidence type="ECO:0000313" key="5">
    <source>
        <dbReference type="Proteomes" id="UP000294853"/>
    </source>
</evidence>
<dbReference type="Pfam" id="PF02719">
    <property type="entry name" value="Polysacc_synt_2"/>
    <property type="match status" value="1"/>
</dbReference>
<dbReference type="SUPFAM" id="SSF51735">
    <property type="entry name" value="NAD(P)-binding Rossmann-fold domains"/>
    <property type="match status" value="2"/>
</dbReference>
<comment type="similarity">
    <text evidence="1">Belongs to the polysaccharide synthase family.</text>
</comment>
<dbReference type="InterPro" id="IPR003869">
    <property type="entry name" value="Polysac_CapD-like"/>
</dbReference>
<organism evidence="4 5">
    <name type="scientific">Nocardioides seonyuensis</name>
    <dbReference type="NCBI Taxonomy" id="2518371"/>
    <lineage>
        <taxon>Bacteria</taxon>
        <taxon>Bacillati</taxon>
        <taxon>Actinomycetota</taxon>
        <taxon>Actinomycetes</taxon>
        <taxon>Propionibacteriales</taxon>
        <taxon>Nocardioidaceae</taxon>
        <taxon>Nocardioides</taxon>
    </lineage>
</organism>
<name>A0A4P7IF01_9ACTN</name>
<evidence type="ECO:0000256" key="1">
    <source>
        <dbReference type="ARBA" id="ARBA00007430"/>
    </source>
</evidence>
<feature type="domain" description="Polysaccharide biosynthesis protein CapD-like" evidence="3">
    <location>
        <begin position="290"/>
        <end position="568"/>
    </location>
</feature>
<dbReference type="KEGG" id="nsn:EXE58_10490"/>
<dbReference type="Pfam" id="PF13727">
    <property type="entry name" value="CoA_binding_3"/>
    <property type="match status" value="1"/>
</dbReference>
<accession>A0A4P7IF01</accession>
<dbReference type="InterPro" id="IPR051203">
    <property type="entry name" value="Polysaccharide_Synthase-Rel"/>
</dbReference>
<evidence type="ECO:0000256" key="2">
    <source>
        <dbReference type="SAM" id="Phobius"/>
    </source>
</evidence>
<keyword evidence="2" id="KW-0472">Membrane</keyword>
<keyword evidence="5" id="KW-1185">Reference proteome</keyword>
<dbReference type="Proteomes" id="UP000294853">
    <property type="component" value="Chromosome"/>
</dbReference>
<evidence type="ECO:0000259" key="3">
    <source>
        <dbReference type="Pfam" id="PF02719"/>
    </source>
</evidence>
<dbReference type="PANTHER" id="PTHR43318">
    <property type="entry name" value="UDP-N-ACETYLGLUCOSAMINE 4,6-DEHYDRATASE"/>
    <property type="match status" value="1"/>
</dbReference>
<feature type="transmembrane region" description="Helical" evidence="2">
    <location>
        <begin position="44"/>
        <end position="64"/>
    </location>
</feature>
<feature type="transmembrane region" description="Helical" evidence="2">
    <location>
        <begin position="85"/>
        <end position="103"/>
    </location>
</feature>